<gene>
    <name evidence="1" type="ORF">ABV298_30145</name>
</gene>
<dbReference type="InterPro" id="IPR022385">
    <property type="entry name" value="Rhs_assc_core"/>
</dbReference>
<dbReference type="PANTHER" id="PTHR32305">
    <property type="match status" value="1"/>
</dbReference>
<dbReference type="NCBIfam" id="TIGR03696">
    <property type="entry name" value="Rhs_assc_core"/>
    <property type="match status" value="1"/>
</dbReference>
<evidence type="ECO:0000313" key="1">
    <source>
        <dbReference type="EMBL" id="XCH24509.1"/>
    </source>
</evidence>
<dbReference type="RefSeq" id="WP_353719826.1">
    <property type="nucleotide sequence ID" value="NZ_CP159289.1"/>
</dbReference>
<proteinExistence type="predicted"/>
<organism evidence="1">
    <name type="scientific">Dyadobacter sp. 676</name>
    <dbReference type="NCBI Taxonomy" id="3088362"/>
    <lineage>
        <taxon>Bacteria</taxon>
        <taxon>Pseudomonadati</taxon>
        <taxon>Bacteroidota</taxon>
        <taxon>Cytophagia</taxon>
        <taxon>Cytophagales</taxon>
        <taxon>Spirosomataceae</taxon>
        <taxon>Dyadobacter</taxon>
    </lineage>
</organism>
<sequence length="937" mass="103781">MSAPIAANAQPETFSTQTFYESAPLNRVTGSKAPGATGNSTQFHGVNVADEVKYYRAVGAALTDIELNSTYAAGELTYTRTVDEAGGSVTQYQDRLGRIVLKRTLTNKIVQGVLKDVNLDTYYAYDEKSQLRAVLQPGYQSEADLSRHAFLYRYDEYGRVVDKKLPGSNAGKIDYVGTTDLPKSSTDGRGQKFYYTYDNLNRQIEMGLCKNGNCDTPEPLLKTYYDNYDFTPFRAYAAEPGMTGVAFAQTPTANRIGLNTGQAARVLLPSGEYGSWLQTVIYYDDKQRVIQTLRQLYGFSSNAYERVSYQLAFDGKPEQEWTTQETGSVTYKLAKTFTYDHGDRLSKTEVILYEGGVPKKTYTQSEQLYNEVGQVGTKSLHAGVQILGYKYTPRGWLGNEQTNTGQPFALGLNYQDNGNINSLSWTTKSNSGGMNLSYDKSSRLTGATGTGNFANYDESPISYDANGNLESLTRKYNNTPIDQLSYLYHGNQLHRVNDSQDNQSQAVKGFINGANADDEFVYDGNGNLVRDFNRGIGNSTTDGINYNVLNLPRRVVRNTRTVQYTYDANGVKLKSEAPDNVNTYYAGTFEYRAENSLLRIGVEEGQIVKDGTSYLSQYYLRDHLGNVRSVLDETGNVIQETEYYAFGLPIQRTGSDKNKYLYNGKEKQPETEWLDYGFRMYDPSIGRWMTEDPMTESQESWSTYQYVYNNPLRFSDLFGMVGDTTNVDSNKPINKDDIVVFVDGSTAQASAGDATVKGTKNSDAENLFYDIWHGKGERGTIGNIIDFSEKHYSILTDIVDSYDKPFGSGSKVVVSQFAYNLTKTKRLVHPLNGRLLKAGQVAKLLKSSGKISKFLGPAGNVLGIGKIGYDLMNNTWDASTVIDVAIIAGIATAGALASPAVVAGLATGAAVYGVLDYTFDINDKIDSSFGRNADRWK</sequence>
<dbReference type="AlphaFoldDB" id="A0AAU8FLA7"/>
<reference evidence="1" key="1">
    <citation type="submission" date="2024-06" db="EMBL/GenBank/DDBJ databases">
        <title>Sequencing and assembly of the genome of Dyadobacter sp. strain 676, a symbiont of Cyamopsis tetragonoloba.</title>
        <authorList>
            <person name="Guro P."/>
            <person name="Sazanova A."/>
            <person name="Kuznetsova I."/>
            <person name="Belimov A."/>
            <person name="Safronova V."/>
        </authorList>
    </citation>
    <scope>NUCLEOTIDE SEQUENCE</scope>
    <source>
        <strain evidence="1">676</strain>
    </source>
</reference>
<dbReference type="PANTHER" id="PTHR32305:SF15">
    <property type="entry name" value="PROTEIN RHSA-RELATED"/>
    <property type="match status" value="1"/>
</dbReference>
<dbReference type="Gene3D" id="2.180.10.10">
    <property type="entry name" value="RHS repeat-associated core"/>
    <property type="match status" value="1"/>
</dbReference>
<name>A0AAU8FLA7_9BACT</name>
<dbReference type="EMBL" id="CP159289">
    <property type="protein sequence ID" value="XCH24509.1"/>
    <property type="molecule type" value="Genomic_DNA"/>
</dbReference>
<dbReference type="InterPro" id="IPR050708">
    <property type="entry name" value="T6SS_VgrG/RHS"/>
</dbReference>
<accession>A0AAU8FLA7</accession>
<protein>
    <submittedName>
        <fullName evidence="1">RHS repeat-associated core domain-containing protein</fullName>
    </submittedName>
</protein>